<evidence type="ECO:0000313" key="3">
    <source>
        <dbReference type="EMBL" id="KPK68765.1"/>
    </source>
</evidence>
<organism evidence="3 4">
    <name type="scientific">candidate division TA06 bacterium SM23_40</name>
    <dbReference type="NCBI Taxonomy" id="1703774"/>
    <lineage>
        <taxon>Bacteria</taxon>
        <taxon>Bacteria division TA06</taxon>
    </lineage>
</organism>
<sequence>MRFADKAALVTGGSRGIGRAIALRLAAEGADVALTFVKNEAAASDVAKEIEELGRRGIAIQADVGKPEDIRRIFQICKELFGQLDIFVSNAVSGVVGPTTRIGKFGWGRAMDVNARAFLLGAQEAARLMEGSGGAIIALSSIGAVRCLPGYGAVGASKAAIECLTRYLAAELAPRGIRVNAVSGGPVNTEALNYFPETEELKKAWQERTPAGRIADPDDIAHVVLFLCSDESRWICGQTIIADGGLSLV</sequence>
<evidence type="ECO:0000313" key="4">
    <source>
        <dbReference type="Proteomes" id="UP000051717"/>
    </source>
</evidence>
<proteinExistence type="inferred from homology"/>
<dbReference type="CDD" id="cd05359">
    <property type="entry name" value="ChcA_like_SDR_c"/>
    <property type="match status" value="1"/>
</dbReference>
<dbReference type="InterPro" id="IPR036291">
    <property type="entry name" value="NAD(P)-bd_dom_sf"/>
</dbReference>
<dbReference type="SUPFAM" id="SSF51735">
    <property type="entry name" value="NAD(P)-binding Rossmann-fold domains"/>
    <property type="match status" value="1"/>
</dbReference>
<dbReference type="GO" id="GO:0141148">
    <property type="term" value="F:enoyl-[acyl-carrier-protein] reductase (NADPH) activity"/>
    <property type="evidence" value="ECO:0007669"/>
    <property type="project" value="UniProtKB-EC"/>
</dbReference>
<evidence type="ECO:0000256" key="1">
    <source>
        <dbReference type="ARBA" id="ARBA00006484"/>
    </source>
</evidence>
<dbReference type="Gene3D" id="3.40.50.720">
    <property type="entry name" value="NAD(P)-binding Rossmann-like Domain"/>
    <property type="match status" value="1"/>
</dbReference>
<dbReference type="AlphaFoldDB" id="A0A0S8GAC3"/>
<dbReference type="EMBL" id="LJUI01000061">
    <property type="protein sequence ID" value="KPK68765.1"/>
    <property type="molecule type" value="Genomic_DNA"/>
</dbReference>
<comment type="similarity">
    <text evidence="1">Belongs to the short-chain dehydrogenases/reductases (SDR) family.</text>
</comment>
<dbReference type="InterPro" id="IPR002347">
    <property type="entry name" value="SDR_fam"/>
</dbReference>
<dbReference type="PANTHER" id="PTHR43639">
    <property type="entry name" value="OXIDOREDUCTASE, SHORT-CHAIN DEHYDROGENASE/REDUCTASE FAMILY (AFU_ORTHOLOGUE AFUA_5G02870)"/>
    <property type="match status" value="1"/>
</dbReference>
<evidence type="ECO:0000256" key="2">
    <source>
        <dbReference type="ARBA" id="ARBA00023002"/>
    </source>
</evidence>
<reference evidence="3 4" key="1">
    <citation type="journal article" date="2015" name="Microbiome">
        <title>Genomic resolution of linkages in carbon, nitrogen, and sulfur cycling among widespread estuary sediment bacteria.</title>
        <authorList>
            <person name="Baker B.J."/>
            <person name="Lazar C.S."/>
            <person name="Teske A.P."/>
            <person name="Dick G.J."/>
        </authorList>
    </citation>
    <scope>NUCLEOTIDE SEQUENCE [LARGE SCALE GENOMIC DNA]</scope>
    <source>
        <strain evidence="3">SM23_40</strain>
    </source>
</reference>
<dbReference type="EC" id="1.3.1.10" evidence="3"/>
<dbReference type="FunFam" id="3.40.50.720:FF:000084">
    <property type="entry name" value="Short-chain dehydrogenase reductase"/>
    <property type="match status" value="1"/>
</dbReference>
<dbReference type="Pfam" id="PF13561">
    <property type="entry name" value="adh_short_C2"/>
    <property type="match status" value="1"/>
</dbReference>
<dbReference type="PRINTS" id="PR00080">
    <property type="entry name" value="SDRFAMILY"/>
</dbReference>
<dbReference type="PRINTS" id="PR00081">
    <property type="entry name" value="GDHRDH"/>
</dbReference>
<gene>
    <name evidence="3" type="ORF">AMJ82_07390</name>
</gene>
<name>A0A0S8GAC3_UNCT6</name>
<dbReference type="Proteomes" id="UP000051717">
    <property type="component" value="Unassembled WGS sequence"/>
</dbReference>
<dbReference type="PANTHER" id="PTHR43639:SF1">
    <property type="entry name" value="SHORT-CHAIN DEHYDROGENASE_REDUCTASE FAMILY PROTEIN"/>
    <property type="match status" value="1"/>
</dbReference>
<dbReference type="NCBIfam" id="NF005559">
    <property type="entry name" value="PRK07231.1"/>
    <property type="match status" value="1"/>
</dbReference>
<protein>
    <submittedName>
        <fullName evidence="3">Enoyl-ACP reductase</fullName>
        <ecNumber evidence="3">1.3.1.10</ecNumber>
    </submittedName>
</protein>
<comment type="caution">
    <text evidence="3">The sequence shown here is derived from an EMBL/GenBank/DDBJ whole genome shotgun (WGS) entry which is preliminary data.</text>
</comment>
<keyword evidence="2 3" id="KW-0560">Oxidoreductase</keyword>
<accession>A0A0S8GAC3</accession>